<sequence length="320" mass="35077">MALPEGMTVRPAELEDAAAVCALLNQVDEIEIGRAETELGEVSEELARSEVDLARDSWLLHDADGRLVGYGLVRDRSGGARIDLDQYLLPGQLAGGLHLFELMEARATELARDNGAEQAVLHLLLNTEPTTDIEAMRARGWQLSRRYHALTRQVDPATDPLPEPPAGVRLRDCAAEPDRRIAHGLLQRTFADHHDFKPRDYEQWLADINADTVDWSRVWVAELDGQGDVAVLRTSARLPTQAWAFNIGVLPAARGRGLGGYLLRHFFAVYAADGLPTVGLGVDTGNPTGAPELYRKHGMTVDFAVDTWELTLPTALPAGR</sequence>
<reference evidence="4 5" key="1">
    <citation type="journal article" date="2010" name="DNA Res.">
        <title>Genome sequence of Kitasatospora setae NBRC 14216T: an evolutionary snapshot of the family Streptomycetaceae.</title>
        <authorList>
            <person name="Ichikawa N."/>
            <person name="Oguchi A."/>
            <person name="Ikeda H."/>
            <person name="Ishikawa J."/>
            <person name="Kitani S."/>
            <person name="Watanabe Y."/>
            <person name="Nakamura S."/>
            <person name="Katano Y."/>
            <person name="Kishi E."/>
            <person name="Sasagawa M."/>
            <person name="Ankai A."/>
            <person name="Fukui S."/>
            <person name="Hashimoto Y."/>
            <person name="Kamata S."/>
            <person name="Otoguro M."/>
            <person name="Tanikawa S."/>
            <person name="Nihira T."/>
            <person name="Horinouchi S."/>
            <person name="Ohnishi Y."/>
            <person name="Hayakawa M."/>
            <person name="Kuzuyama T."/>
            <person name="Arisawa A."/>
            <person name="Nomoto F."/>
            <person name="Miura H."/>
            <person name="Takahashi Y."/>
            <person name="Fujita N."/>
        </authorList>
    </citation>
    <scope>NUCLEOTIDE SEQUENCE [LARGE SCALE GENOMIC DNA]</scope>
    <source>
        <strain evidence="5">ATCC 33774 / DSM 43861 / JCM 3304 / KCC A-0304 / NBRC 14216 / KM-6054</strain>
    </source>
</reference>
<dbReference type="Proteomes" id="UP000007076">
    <property type="component" value="Chromosome"/>
</dbReference>
<dbReference type="PANTHER" id="PTHR43877">
    <property type="entry name" value="AMINOALKYLPHOSPHONATE N-ACETYLTRANSFERASE-RELATED-RELATED"/>
    <property type="match status" value="1"/>
</dbReference>
<evidence type="ECO:0000256" key="2">
    <source>
        <dbReference type="ARBA" id="ARBA00023315"/>
    </source>
</evidence>
<keyword evidence="5" id="KW-1185">Reference proteome</keyword>
<protein>
    <submittedName>
        <fullName evidence="4">Putative acetyltransferase</fullName>
        <ecNumber evidence="4">2.3.1.-</ecNumber>
    </submittedName>
</protein>
<dbReference type="SUPFAM" id="SSF55729">
    <property type="entry name" value="Acyl-CoA N-acyltransferases (Nat)"/>
    <property type="match status" value="2"/>
</dbReference>
<evidence type="ECO:0000259" key="3">
    <source>
        <dbReference type="PROSITE" id="PS51186"/>
    </source>
</evidence>
<accession>E4N6V3</accession>
<name>E4N6V3_KITSK</name>
<dbReference type="InterPro" id="IPR016181">
    <property type="entry name" value="Acyl_CoA_acyltransferase"/>
</dbReference>
<dbReference type="STRING" id="452652.KSE_11000"/>
<dbReference type="EMBL" id="AP010968">
    <property type="protein sequence ID" value="BAJ26934.1"/>
    <property type="molecule type" value="Genomic_DNA"/>
</dbReference>
<dbReference type="InterPro" id="IPR000182">
    <property type="entry name" value="GNAT_dom"/>
</dbReference>
<dbReference type="HOGENOM" id="CLU_056890_2_0_11"/>
<keyword evidence="1 4" id="KW-0808">Transferase</keyword>
<dbReference type="EC" id="2.3.1.-" evidence="4"/>
<gene>
    <name evidence="4" type="ordered locus">KSE_11000</name>
</gene>
<proteinExistence type="predicted"/>
<dbReference type="AlphaFoldDB" id="E4N6V3"/>
<dbReference type="eggNOG" id="COG0456">
    <property type="taxonomic scope" value="Bacteria"/>
</dbReference>
<dbReference type="Gene3D" id="3.40.630.30">
    <property type="match status" value="1"/>
</dbReference>
<dbReference type="PROSITE" id="PS51186">
    <property type="entry name" value="GNAT"/>
    <property type="match status" value="1"/>
</dbReference>
<dbReference type="RefSeq" id="WP_014134253.1">
    <property type="nucleotide sequence ID" value="NC_016109.1"/>
</dbReference>
<dbReference type="Pfam" id="PF13508">
    <property type="entry name" value="Acetyltransf_7"/>
    <property type="match status" value="1"/>
</dbReference>
<evidence type="ECO:0000313" key="5">
    <source>
        <dbReference type="Proteomes" id="UP000007076"/>
    </source>
</evidence>
<dbReference type="CDD" id="cd04301">
    <property type="entry name" value="NAT_SF"/>
    <property type="match status" value="1"/>
</dbReference>
<evidence type="ECO:0000256" key="1">
    <source>
        <dbReference type="ARBA" id="ARBA00022679"/>
    </source>
</evidence>
<dbReference type="PATRIC" id="fig|452652.3.peg.1094"/>
<evidence type="ECO:0000313" key="4">
    <source>
        <dbReference type="EMBL" id="BAJ26934.1"/>
    </source>
</evidence>
<feature type="domain" description="N-acetyltransferase" evidence="3">
    <location>
        <begin position="168"/>
        <end position="320"/>
    </location>
</feature>
<dbReference type="KEGG" id="ksk:KSE_11000"/>
<dbReference type="GO" id="GO:0016747">
    <property type="term" value="F:acyltransferase activity, transferring groups other than amino-acyl groups"/>
    <property type="evidence" value="ECO:0007669"/>
    <property type="project" value="InterPro"/>
</dbReference>
<organism evidence="4 5">
    <name type="scientific">Kitasatospora setae (strain ATCC 33774 / DSM 43861 / JCM 3304 / KCC A-0304 / NBRC 14216 / KM-6054)</name>
    <name type="common">Streptomyces setae</name>
    <dbReference type="NCBI Taxonomy" id="452652"/>
    <lineage>
        <taxon>Bacteria</taxon>
        <taxon>Bacillati</taxon>
        <taxon>Actinomycetota</taxon>
        <taxon>Actinomycetes</taxon>
        <taxon>Kitasatosporales</taxon>
        <taxon>Streptomycetaceae</taxon>
        <taxon>Kitasatospora</taxon>
    </lineage>
</organism>
<dbReference type="InterPro" id="IPR050832">
    <property type="entry name" value="Bact_Acetyltransf"/>
</dbReference>
<keyword evidence="2 4" id="KW-0012">Acyltransferase</keyword>